<comment type="caution">
    <text evidence="3">The sequence shown here is derived from an EMBL/GenBank/DDBJ whole genome shotgun (WGS) entry which is preliminary data.</text>
</comment>
<dbReference type="Proteomes" id="UP001383192">
    <property type="component" value="Unassembled WGS sequence"/>
</dbReference>
<sequence>MPKQPSRMRKTSEIKPAQLRHTTSTQHRLKKTTHTVDAIQPDPSTSSKLQPAYGSEEYPRTNELWQEEPETPEEEPGRLIIKKKDKAKRYQDSDAPILTWNEEHRDMYLDAILLTEGRGRMFNGLCSNPGCSSTSPAYRCLDCNVSAAPDSEQEWKDNFFHHVSLQNLGLRIQLGHPPGLICGNPQAAEREFVVISSTGIHVAYVMFCGCPSAKDHHIQLLEMGWWPSSYKSPRSAATFEVLRLFHVLSLQGHIPLTNFYRSLERMTDGGGLRKDIPDRLEQFRIMFREWRHIKVAKRAGRGHDPSGVKGTEKGNTTIPCRACPHPGINLPPDWEQVSPERQWLYALLLSMDANFKQRARARPNDARDVQLGPGWGCVVDWEEYSTLITARQHEDEISHCVGFSAIWNANNKKSKGLRATGIGAVICSRHELFRPNGIGDLQKGER</sequence>
<accession>A0AAW0B7J4</accession>
<gene>
    <name evidence="3" type="ORF">VNI00_017286</name>
</gene>
<evidence type="ECO:0000259" key="2">
    <source>
        <dbReference type="Pfam" id="PF18803"/>
    </source>
</evidence>
<dbReference type="InterPro" id="IPR041457">
    <property type="entry name" value="CxC2_KDZ-assoc"/>
</dbReference>
<reference evidence="3 4" key="1">
    <citation type="submission" date="2024-01" db="EMBL/GenBank/DDBJ databases">
        <title>A draft genome for a cacao thread blight-causing isolate of Paramarasmius palmivorus.</title>
        <authorList>
            <person name="Baruah I.K."/>
            <person name="Bukari Y."/>
            <person name="Amoako-Attah I."/>
            <person name="Meinhardt L.W."/>
            <person name="Bailey B.A."/>
            <person name="Cohen S.P."/>
        </authorList>
    </citation>
    <scope>NUCLEOTIDE SEQUENCE [LARGE SCALE GENOMIC DNA]</scope>
    <source>
        <strain evidence="3 4">GH-12</strain>
    </source>
</reference>
<dbReference type="Pfam" id="PF18803">
    <property type="entry name" value="CxC2"/>
    <property type="match status" value="1"/>
</dbReference>
<organism evidence="3 4">
    <name type="scientific">Paramarasmius palmivorus</name>
    <dbReference type="NCBI Taxonomy" id="297713"/>
    <lineage>
        <taxon>Eukaryota</taxon>
        <taxon>Fungi</taxon>
        <taxon>Dikarya</taxon>
        <taxon>Basidiomycota</taxon>
        <taxon>Agaricomycotina</taxon>
        <taxon>Agaricomycetes</taxon>
        <taxon>Agaricomycetidae</taxon>
        <taxon>Agaricales</taxon>
        <taxon>Marasmiineae</taxon>
        <taxon>Marasmiaceae</taxon>
        <taxon>Paramarasmius</taxon>
    </lineage>
</organism>
<evidence type="ECO:0000256" key="1">
    <source>
        <dbReference type="SAM" id="MobiDB-lite"/>
    </source>
</evidence>
<dbReference type="AlphaFoldDB" id="A0AAW0B7J4"/>
<evidence type="ECO:0000313" key="3">
    <source>
        <dbReference type="EMBL" id="KAK7021775.1"/>
    </source>
</evidence>
<feature type="region of interest" description="Disordered" evidence="1">
    <location>
        <begin position="1"/>
        <end position="76"/>
    </location>
</feature>
<dbReference type="Pfam" id="PF18758">
    <property type="entry name" value="KDZ"/>
    <property type="match status" value="1"/>
</dbReference>
<dbReference type="InterPro" id="IPR040521">
    <property type="entry name" value="KDZ"/>
</dbReference>
<name>A0AAW0B7J4_9AGAR</name>
<proteinExistence type="predicted"/>
<dbReference type="EMBL" id="JAYKXP010000163">
    <property type="protein sequence ID" value="KAK7021775.1"/>
    <property type="molecule type" value="Genomic_DNA"/>
</dbReference>
<protein>
    <recommendedName>
        <fullName evidence="2">CxC2-like cysteine cluster KDZ transposase-associated domain-containing protein</fullName>
    </recommendedName>
</protein>
<keyword evidence="4" id="KW-1185">Reference proteome</keyword>
<feature type="domain" description="CxC2-like cysteine cluster KDZ transposase-associated" evidence="2">
    <location>
        <begin position="165"/>
        <end position="269"/>
    </location>
</feature>
<feature type="compositionally biased region" description="Acidic residues" evidence="1">
    <location>
        <begin position="65"/>
        <end position="74"/>
    </location>
</feature>
<evidence type="ECO:0000313" key="4">
    <source>
        <dbReference type="Proteomes" id="UP001383192"/>
    </source>
</evidence>